<organism evidence="14 15">
    <name type="scientific">Daedalea quercina L-15889</name>
    <dbReference type="NCBI Taxonomy" id="1314783"/>
    <lineage>
        <taxon>Eukaryota</taxon>
        <taxon>Fungi</taxon>
        <taxon>Dikarya</taxon>
        <taxon>Basidiomycota</taxon>
        <taxon>Agaricomycotina</taxon>
        <taxon>Agaricomycetes</taxon>
        <taxon>Polyporales</taxon>
        <taxon>Fomitopsis</taxon>
    </lineage>
</organism>
<accession>A0A165Q9I4</accession>
<reference evidence="14 15" key="1">
    <citation type="journal article" date="2016" name="Mol. Biol. Evol.">
        <title>Comparative Genomics of Early-Diverging Mushroom-Forming Fungi Provides Insights into the Origins of Lignocellulose Decay Capabilities.</title>
        <authorList>
            <person name="Nagy L.G."/>
            <person name="Riley R."/>
            <person name="Tritt A."/>
            <person name="Adam C."/>
            <person name="Daum C."/>
            <person name="Floudas D."/>
            <person name="Sun H."/>
            <person name="Yadav J.S."/>
            <person name="Pangilinan J."/>
            <person name="Larsson K.H."/>
            <person name="Matsuura K."/>
            <person name="Barry K."/>
            <person name="Labutti K."/>
            <person name="Kuo R."/>
            <person name="Ohm R.A."/>
            <person name="Bhattacharya S.S."/>
            <person name="Shirouzu T."/>
            <person name="Yoshinaga Y."/>
            <person name="Martin F.M."/>
            <person name="Grigoriev I.V."/>
            <person name="Hibbett D.S."/>
        </authorList>
    </citation>
    <scope>NUCLEOTIDE SEQUENCE [LARGE SCALE GENOMIC DNA]</scope>
    <source>
        <strain evidence="14 15">L-15889</strain>
    </source>
</reference>
<evidence type="ECO:0000256" key="13">
    <source>
        <dbReference type="ARBA" id="ARBA00043219"/>
    </source>
</evidence>
<dbReference type="Gene3D" id="1.25.40.120">
    <property type="entry name" value="Protein prenylyltransferase"/>
    <property type="match status" value="1"/>
</dbReference>
<dbReference type="PANTHER" id="PTHR11129:SF1">
    <property type="entry name" value="PROTEIN FARNESYLTRANSFERASE_GERANYLGERANYLTRANSFERASE TYPE-1 SUBUNIT ALPHA"/>
    <property type="match status" value="1"/>
</dbReference>
<keyword evidence="6 14" id="KW-0808">Transferase</keyword>
<evidence type="ECO:0000256" key="10">
    <source>
        <dbReference type="ARBA" id="ARBA00041392"/>
    </source>
</evidence>
<evidence type="ECO:0000256" key="3">
    <source>
        <dbReference type="ARBA" id="ARBA00012700"/>
    </source>
</evidence>
<proteinExistence type="inferred from homology"/>
<evidence type="ECO:0000256" key="1">
    <source>
        <dbReference type="ARBA" id="ARBA00001946"/>
    </source>
</evidence>
<dbReference type="InterPro" id="IPR002088">
    <property type="entry name" value="Prenyl_trans_a"/>
</dbReference>
<dbReference type="GO" id="GO:0005965">
    <property type="term" value="C:protein farnesyltransferase complex"/>
    <property type="evidence" value="ECO:0007669"/>
    <property type="project" value="TreeGrafter"/>
</dbReference>
<keyword evidence="5" id="KW-0637">Prenyltransferase</keyword>
<protein>
    <recommendedName>
        <fullName evidence="9">Protein farnesyltransferase/geranylgeranyltransferase type-1 subunit alpha</fullName>
        <ecNumber evidence="4">2.5.1.58</ecNumber>
        <ecNumber evidence="3">2.5.1.59</ecNumber>
    </recommendedName>
    <alternativeName>
        <fullName evidence="12">CAAX farnesyltransferase subunit alpha</fullName>
    </alternativeName>
    <alternativeName>
        <fullName evidence="11">FTase-alpha</fullName>
    </alternativeName>
    <alternativeName>
        <fullName evidence="10">Ras proteins prenyltransferase subunit alpha</fullName>
    </alternativeName>
    <alternativeName>
        <fullName evidence="13">Type I protein geranyl-geranyltransferase subunit alpha</fullName>
    </alternativeName>
</protein>
<evidence type="ECO:0000256" key="11">
    <source>
        <dbReference type="ARBA" id="ARBA00042436"/>
    </source>
</evidence>
<dbReference type="EC" id="2.5.1.58" evidence="4"/>
<keyword evidence="7" id="KW-0677">Repeat</keyword>
<dbReference type="GO" id="GO:0004660">
    <property type="term" value="F:protein farnesyltransferase activity"/>
    <property type="evidence" value="ECO:0007669"/>
    <property type="project" value="UniProtKB-EC"/>
</dbReference>
<sequence>MSAESEDVPLYAERPEWSDVVPVPQYQGVDALAPINYSAEYQDATDYFRGIIRMGETSPRVLKLTRDIINMNPAHYSAWQYRYKTLIAIGADLTEELRQMDDFALTNMKTYQVWHHRRLLLTALRSRDAAAGELAFTARVLAADAKNYHTWSYRQWLLAHFNDEERLWAGERAWVEDLLEKDVRNNSAWHHRFFVVWSSGVREGDEDREAVGRRELAFAKEKIALAPNNPSAWNYLRGVLEHTKTPLSALTTFVQLYTVSSPSIAPEVMDLDNPVPTEGAQLPCVNALEFQADIYEQEGGTQITKAVEIWKSLANEYDTMRKKYWEYRIKEGLQTTHT</sequence>
<dbReference type="OrthoDB" id="10255768at2759"/>
<gene>
    <name evidence="14" type="ORF">DAEQUDRAFT_727075</name>
</gene>
<dbReference type="EC" id="2.5.1.59" evidence="3"/>
<dbReference type="PROSITE" id="PS51147">
    <property type="entry name" value="PFTA"/>
    <property type="match status" value="5"/>
</dbReference>
<dbReference type="PANTHER" id="PTHR11129">
    <property type="entry name" value="PROTEIN FARNESYLTRANSFERASE ALPHA SUBUNIT/RAB GERANYLGERANYL TRANSFERASE ALPHA SUBUNIT"/>
    <property type="match status" value="1"/>
</dbReference>
<evidence type="ECO:0000256" key="2">
    <source>
        <dbReference type="ARBA" id="ARBA00006734"/>
    </source>
</evidence>
<keyword evidence="15" id="KW-1185">Reference proteome</keyword>
<evidence type="ECO:0000256" key="4">
    <source>
        <dbReference type="ARBA" id="ARBA00012702"/>
    </source>
</evidence>
<name>A0A165Q9I4_9APHY</name>
<dbReference type="AlphaFoldDB" id="A0A165Q9I4"/>
<dbReference type="Pfam" id="PF01239">
    <property type="entry name" value="PPTA"/>
    <property type="match status" value="5"/>
</dbReference>
<dbReference type="GO" id="GO:0005953">
    <property type="term" value="C:CAAX-protein geranylgeranyltransferase complex"/>
    <property type="evidence" value="ECO:0007669"/>
    <property type="project" value="TreeGrafter"/>
</dbReference>
<dbReference type="EMBL" id="KV429060">
    <property type="protein sequence ID" value="KZT69178.1"/>
    <property type="molecule type" value="Genomic_DNA"/>
</dbReference>
<evidence type="ECO:0000256" key="5">
    <source>
        <dbReference type="ARBA" id="ARBA00022602"/>
    </source>
</evidence>
<keyword evidence="8" id="KW-0460">Magnesium</keyword>
<dbReference type="SUPFAM" id="SSF48439">
    <property type="entry name" value="Protein prenylyltransferase"/>
    <property type="match status" value="1"/>
</dbReference>
<evidence type="ECO:0000256" key="9">
    <source>
        <dbReference type="ARBA" id="ARBA00040965"/>
    </source>
</evidence>
<dbReference type="STRING" id="1314783.A0A165Q9I4"/>
<dbReference type="Proteomes" id="UP000076727">
    <property type="component" value="Unassembled WGS sequence"/>
</dbReference>
<evidence type="ECO:0000256" key="8">
    <source>
        <dbReference type="ARBA" id="ARBA00022842"/>
    </source>
</evidence>
<evidence type="ECO:0000256" key="7">
    <source>
        <dbReference type="ARBA" id="ARBA00022737"/>
    </source>
</evidence>
<evidence type="ECO:0000256" key="6">
    <source>
        <dbReference type="ARBA" id="ARBA00022679"/>
    </source>
</evidence>
<evidence type="ECO:0000256" key="12">
    <source>
        <dbReference type="ARBA" id="ARBA00043086"/>
    </source>
</evidence>
<evidence type="ECO:0000313" key="15">
    <source>
        <dbReference type="Proteomes" id="UP000076727"/>
    </source>
</evidence>
<dbReference type="GO" id="GO:0004662">
    <property type="term" value="F:CAAX-protein geranylgeranyltransferase activity"/>
    <property type="evidence" value="ECO:0007669"/>
    <property type="project" value="UniProtKB-EC"/>
</dbReference>
<comment type="cofactor">
    <cofactor evidence="1">
        <name>Mg(2+)</name>
        <dbReference type="ChEBI" id="CHEBI:18420"/>
    </cofactor>
</comment>
<comment type="similarity">
    <text evidence="2">Belongs to the protein prenyltransferase subunit alpha family.</text>
</comment>
<evidence type="ECO:0000313" key="14">
    <source>
        <dbReference type="EMBL" id="KZT69178.1"/>
    </source>
</evidence>